<feature type="region of interest" description="Disordered" evidence="1">
    <location>
        <begin position="329"/>
        <end position="358"/>
    </location>
</feature>
<feature type="region of interest" description="Disordered" evidence="1">
    <location>
        <begin position="484"/>
        <end position="524"/>
    </location>
</feature>
<dbReference type="InterPro" id="IPR035892">
    <property type="entry name" value="C2_domain_sf"/>
</dbReference>
<feature type="compositionally biased region" description="Polar residues" evidence="1">
    <location>
        <begin position="493"/>
        <end position="515"/>
    </location>
</feature>
<reference evidence="3" key="1">
    <citation type="submission" date="2021-08" db="EMBL/GenBank/DDBJ databases">
        <title>WGS assembly of Ceratopteris richardii.</title>
        <authorList>
            <person name="Marchant D.B."/>
            <person name="Chen G."/>
            <person name="Jenkins J."/>
            <person name="Shu S."/>
            <person name="Leebens-Mack J."/>
            <person name="Grimwood J."/>
            <person name="Schmutz J."/>
            <person name="Soltis P."/>
            <person name="Soltis D."/>
            <person name="Chen Z.-H."/>
        </authorList>
    </citation>
    <scope>NUCLEOTIDE SEQUENCE</scope>
    <source>
        <strain evidence="3">Whitten #5841</strain>
        <tissue evidence="3">Leaf</tissue>
    </source>
</reference>
<feature type="region of interest" description="Disordered" evidence="1">
    <location>
        <begin position="272"/>
        <end position="298"/>
    </location>
</feature>
<sequence length="535" mass="57877">MATPHSDIASLHPTKNARTGARETRSVGNHPLGKNPAPSNGRCDELIPLHSGAQTETSSDARQAAIQQDDASIDGVLDITLHHASNIHNICIYGKQDVYAKFSITQTQGASYSTQAVRGGGQNPVFNQGLQILVSRRDAVLKCELWMMSCSRSYLEDQLLGLALVPLDDIMGAGKITCDYPLTSTELFHAPAGIVRLSLRFYKRSLEPLLPDIILSDGRKPAAENGTSSCPVAHQEKGSSEAVDYSSIEFPDLQVASEDQELVSMYMDMVTTDPQTDEDPDNADGTQRRSMIEGAPRENYTDQKKVLKNAPLRQTHVISGASATELTMSDSQGECGMTSKTMKEKNVKRIGGSDHAPYRSNVAEDMELLPSTNVSHQLDVKGSVSNEQMTDIKESKLSASNKAGSPGMSTSASSGGGHSSSDEKSLGSADRHTSLPSNSSGPPPVVSISLDTEEPVVQQQIVDMYMKSMQQFTESLAKMKLPFDMDSTKSQEENCSNDLNGSQKETETSTASRSEPTTKDATHARRVFYGSRAFF</sequence>
<name>A0A8T2UU08_CERRI</name>
<protein>
    <recommendedName>
        <fullName evidence="2">C2 domain-containing protein</fullName>
    </recommendedName>
</protein>
<evidence type="ECO:0000259" key="2">
    <source>
        <dbReference type="PROSITE" id="PS50004"/>
    </source>
</evidence>
<dbReference type="SUPFAM" id="SSF49562">
    <property type="entry name" value="C2 domain (Calcium/lipid-binding domain, CaLB)"/>
    <property type="match status" value="1"/>
</dbReference>
<feature type="compositionally biased region" description="Low complexity" evidence="1">
    <location>
        <begin position="434"/>
        <end position="448"/>
    </location>
</feature>
<dbReference type="InterPro" id="IPR000008">
    <property type="entry name" value="C2_dom"/>
</dbReference>
<accession>A0A8T2UU08</accession>
<keyword evidence="4" id="KW-1185">Reference proteome</keyword>
<dbReference type="OrthoDB" id="270970at2759"/>
<dbReference type="PANTHER" id="PTHR31208">
    <property type="entry name" value="EXPRESSED PROTEIN"/>
    <property type="match status" value="1"/>
</dbReference>
<feature type="compositionally biased region" description="Low complexity" evidence="1">
    <location>
        <begin position="404"/>
        <end position="413"/>
    </location>
</feature>
<dbReference type="AlphaFoldDB" id="A0A8T2UU08"/>
<dbReference type="SMART" id="SM00239">
    <property type="entry name" value="C2"/>
    <property type="match status" value="1"/>
</dbReference>
<feature type="region of interest" description="Disordered" evidence="1">
    <location>
        <begin position="397"/>
        <end position="448"/>
    </location>
</feature>
<feature type="domain" description="C2" evidence="2">
    <location>
        <begin position="58"/>
        <end position="180"/>
    </location>
</feature>
<dbReference type="Gene3D" id="2.60.40.150">
    <property type="entry name" value="C2 domain"/>
    <property type="match status" value="1"/>
</dbReference>
<dbReference type="OMA" id="MVCLEDK"/>
<dbReference type="Proteomes" id="UP000825935">
    <property type="component" value="Chromosome 5"/>
</dbReference>
<evidence type="ECO:0000256" key="1">
    <source>
        <dbReference type="SAM" id="MobiDB-lite"/>
    </source>
</evidence>
<evidence type="ECO:0000313" key="4">
    <source>
        <dbReference type="Proteomes" id="UP000825935"/>
    </source>
</evidence>
<gene>
    <name evidence="3" type="ORF">KP509_05G068800</name>
</gene>
<comment type="caution">
    <text evidence="3">The sequence shown here is derived from an EMBL/GenBank/DDBJ whole genome shotgun (WGS) entry which is preliminary data.</text>
</comment>
<feature type="compositionally biased region" description="Basic and acidic residues" evidence="1">
    <location>
        <begin position="286"/>
        <end position="298"/>
    </location>
</feature>
<feature type="compositionally biased region" description="Basic and acidic residues" evidence="1">
    <location>
        <begin position="420"/>
        <end position="433"/>
    </location>
</feature>
<organism evidence="3 4">
    <name type="scientific">Ceratopteris richardii</name>
    <name type="common">Triangle waterfern</name>
    <dbReference type="NCBI Taxonomy" id="49495"/>
    <lineage>
        <taxon>Eukaryota</taxon>
        <taxon>Viridiplantae</taxon>
        <taxon>Streptophyta</taxon>
        <taxon>Embryophyta</taxon>
        <taxon>Tracheophyta</taxon>
        <taxon>Polypodiopsida</taxon>
        <taxon>Polypodiidae</taxon>
        <taxon>Polypodiales</taxon>
        <taxon>Pteridineae</taxon>
        <taxon>Pteridaceae</taxon>
        <taxon>Parkerioideae</taxon>
        <taxon>Ceratopteris</taxon>
    </lineage>
</organism>
<feature type="region of interest" description="Disordered" evidence="1">
    <location>
        <begin position="1"/>
        <end position="46"/>
    </location>
</feature>
<dbReference type="PANTHER" id="PTHR31208:SF2">
    <property type="entry name" value="DOMAIN-CONTAINING PROTEIN, PUTATIVE, EXPRESSED-RELATED"/>
    <property type="match status" value="1"/>
</dbReference>
<evidence type="ECO:0000313" key="3">
    <source>
        <dbReference type="EMBL" id="KAH7437386.1"/>
    </source>
</evidence>
<dbReference type="EMBL" id="CM035410">
    <property type="protein sequence ID" value="KAH7437386.1"/>
    <property type="molecule type" value="Genomic_DNA"/>
</dbReference>
<dbReference type="PROSITE" id="PS50004">
    <property type="entry name" value="C2"/>
    <property type="match status" value="1"/>
</dbReference>
<dbReference type="Pfam" id="PF00168">
    <property type="entry name" value="C2"/>
    <property type="match status" value="1"/>
</dbReference>
<proteinExistence type="predicted"/>